<dbReference type="AlphaFoldDB" id="A0A699QNI7"/>
<feature type="compositionally biased region" description="Basic and acidic residues" evidence="1">
    <location>
        <begin position="159"/>
        <end position="176"/>
    </location>
</feature>
<keyword evidence="2" id="KW-0695">RNA-directed DNA polymerase</keyword>
<accession>A0A699QNI7</accession>
<dbReference type="EMBL" id="BKCJ011022870">
    <property type="protein sequence ID" value="GFC69044.1"/>
    <property type="molecule type" value="Genomic_DNA"/>
</dbReference>
<reference evidence="2" key="1">
    <citation type="journal article" date="2019" name="Sci. Rep.">
        <title>Draft genome of Tanacetum cinerariifolium, the natural source of mosquito coil.</title>
        <authorList>
            <person name="Yamashiro T."/>
            <person name="Shiraishi A."/>
            <person name="Satake H."/>
            <person name="Nakayama K."/>
        </authorList>
    </citation>
    <scope>NUCLEOTIDE SEQUENCE</scope>
</reference>
<dbReference type="GO" id="GO:0003964">
    <property type="term" value="F:RNA-directed DNA polymerase activity"/>
    <property type="evidence" value="ECO:0007669"/>
    <property type="project" value="UniProtKB-KW"/>
</dbReference>
<keyword evidence="2" id="KW-0808">Transferase</keyword>
<feature type="region of interest" description="Disordered" evidence="1">
    <location>
        <begin position="145"/>
        <end position="177"/>
    </location>
</feature>
<keyword evidence="2" id="KW-0548">Nucleotidyltransferase</keyword>
<proteinExistence type="predicted"/>
<name>A0A699QNI7_TANCI</name>
<comment type="caution">
    <text evidence="2">The sequence shown here is derived from an EMBL/GenBank/DDBJ whole genome shotgun (WGS) entry which is preliminary data.</text>
</comment>
<gene>
    <name evidence="2" type="ORF">Tci_841014</name>
</gene>
<sequence length="205" mass="23181">VVSWFRHLCNAQSDFAAKERIVWVDIEGVPLNDWSRLTFQKIASKWEEMVELEDGYDDLFARKRICIKTSQTENILESFKIIVKGKANSLNNGVEESDSEVVSDTYFGDNGVDQGLEHQHGESSNAKEVSNAKEHSISFGFHTVNENPASIKQDAPEVESDRPPNRSERSNSRVLKEVANSVDRSSSEVLIMGLSSRKAVLFWRF</sequence>
<evidence type="ECO:0000256" key="1">
    <source>
        <dbReference type="SAM" id="MobiDB-lite"/>
    </source>
</evidence>
<protein>
    <submittedName>
        <fullName evidence="2">RNA-directed DNA polymerase, eukaryota</fullName>
    </submittedName>
</protein>
<evidence type="ECO:0000313" key="2">
    <source>
        <dbReference type="EMBL" id="GFC69044.1"/>
    </source>
</evidence>
<feature type="non-terminal residue" evidence="2">
    <location>
        <position position="1"/>
    </location>
</feature>
<organism evidence="2">
    <name type="scientific">Tanacetum cinerariifolium</name>
    <name type="common">Dalmatian daisy</name>
    <name type="synonym">Chrysanthemum cinerariifolium</name>
    <dbReference type="NCBI Taxonomy" id="118510"/>
    <lineage>
        <taxon>Eukaryota</taxon>
        <taxon>Viridiplantae</taxon>
        <taxon>Streptophyta</taxon>
        <taxon>Embryophyta</taxon>
        <taxon>Tracheophyta</taxon>
        <taxon>Spermatophyta</taxon>
        <taxon>Magnoliopsida</taxon>
        <taxon>eudicotyledons</taxon>
        <taxon>Gunneridae</taxon>
        <taxon>Pentapetalae</taxon>
        <taxon>asterids</taxon>
        <taxon>campanulids</taxon>
        <taxon>Asterales</taxon>
        <taxon>Asteraceae</taxon>
        <taxon>Asteroideae</taxon>
        <taxon>Anthemideae</taxon>
        <taxon>Anthemidinae</taxon>
        <taxon>Tanacetum</taxon>
    </lineage>
</organism>